<feature type="region of interest" description="Disordered" evidence="1">
    <location>
        <begin position="345"/>
        <end position="372"/>
    </location>
</feature>
<sequence>MAIAVPLPQISISPAPPQEVSEEPFSPFAWAMAPPDGEKESFRPIHLSPPPVNGRFVRQLSPLRPPEAPVSGKGLERGRFEALLRASRERNTAASAKKTDLRKEVALKAHRNKQFERRALFLSKILAPPSPTATCLPKTPPESPAIFHYTLPSPGLVSPLALFDSLNNDKSGTGPLTYPREPWIEQVDFRLPSPPKDGLTSSAPAMIAIHEPQPPKPLPSLDQISARLSTQRLPSSEGNSNGRATRLPAFLTQPRQPPIGTDRPTLSVGRLQMPVNTSRPSFTEPKHSLPPPTLEIKTIRVPRTARVSQLSESNLLALDSRERRAKDMLSTLRRRTLPTEISLSAQEMDSEERKWRRHSAPADLTPCKPRSGFEHPVLLLPGGF</sequence>
<organism evidence="2 3">
    <name type="scientific">Armillaria solidipes</name>
    <dbReference type="NCBI Taxonomy" id="1076256"/>
    <lineage>
        <taxon>Eukaryota</taxon>
        <taxon>Fungi</taxon>
        <taxon>Dikarya</taxon>
        <taxon>Basidiomycota</taxon>
        <taxon>Agaricomycotina</taxon>
        <taxon>Agaricomycetes</taxon>
        <taxon>Agaricomycetidae</taxon>
        <taxon>Agaricales</taxon>
        <taxon>Marasmiineae</taxon>
        <taxon>Physalacriaceae</taxon>
        <taxon>Armillaria</taxon>
    </lineage>
</organism>
<protein>
    <submittedName>
        <fullName evidence="2">Uncharacterized protein</fullName>
    </submittedName>
</protein>
<gene>
    <name evidence="2" type="ORF">ARMSODRAFT_948883</name>
</gene>
<name>A0A2H3CLK5_9AGAR</name>
<evidence type="ECO:0000256" key="1">
    <source>
        <dbReference type="SAM" id="MobiDB-lite"/>
    </source>
</evidence>
<proteinExistence type="predicted"/>
<evidence type="ECO:0000313" key="3">
    <source>
        <dbReference type="Proteomes" id="UP000218334"/>
    </source>
</evidence>
<feature type="region of interest" description="Disordered" evidence="1">
    <location>
        <begin position="1"/>
        <end position="50"/>
    </location>
</feature>
<dbReference type="Proteomes" id="UP000218334">
    <property type="component" value="Unassembled WGS sequence"/>
</dbReference>
<reference evidence="3" key="1">
    <citation type="journal article" date="2017" name="Nat. Ecol. Evol.">
        <title>Genome expansion and lineage-specific genetic innovations in the forest pathogenic fungi Armillaria.</title>
        <authorList>
            <person name="Sipos G."/>
            <person name="Prasanna A.N."/>
            <person name="Walter M.C."/>
            <person name="O'Connor E."/>
            <person name="Balint B."/>
            <person name="Krizsan K."/>
            <person name="Kiss B."/>
            <person name="Hess J."/>
            <person name="Varga T."/>
            <person name="Slot J."/>
            <person name="Riley R."/>
            <person name="Boka B."/>
            <person name="Rigling D."/>
            <person name="Barry K."/>
            <person name="Lee J."/>
            <person name="Mihaltcheva S."/>
            <person name="LaButti K."/>
            <person name="Lipzen A."/>
            <person name="Waldron R."/>
            <person name="Moloney N.M."/>
            <person name="Sperisen C."/>
            <person name="Kredics L."/>
            <person name="Vagvoelgyi C."/>
            <person name="Patrignani A."/>
            <person name="Fitzpatrick D."/>
            <person name="Nagy I."/>
            <person name="Doyle S."/>
            <person name="Anderson J.B."/>
            <person name="Grigoriev I.V."/>
            <person name="Gueldener U."/>
            <person name="Muensterkoetter M."/>
            <person name="Nagy L.G."/>
        </authorList>
    </citation>
    <scope>NUCLEOTIDE SEQUENCE [LARGE SCALE GENOMIC DNA]</scope>
    <source>
        <strain evidence="3">28-4</strain>
    </source>
</reference>
<evidence type="ECO:0000313" key="2">
    <source>
        <dbReference type="EMBL" id="PBK77013.1"/>
    </source>
</evidence>
<dbReference type="EMBL" id="KZ293416">
    <property type="protein sequence ID" value="PBK77013.1"/>
    <property type="molecule type" value="Genomic_DNA"/>
</dbReference>
<dbReference type="AlphaFoldDB" id="A0A2H3CLK5"/>
<accession>A0A2H3CLK5</accession>
<keyword evidence="3" id="KW-1185">Reference proteome</keyword>